<dbReference type="Gene3D" id="2.60.40.1710">
    <property type="entry name" value="Subtilisin-like superfamily"/>
    <property type="match status" value="1"/>
</dbReference>
<dbReference type="InterPro" id="IPR046450">
    <property type="entry name" value="PA_dom_sf"/>
</dbReference>
<dbReference type="InterPro" id="IPR000209">
    <property type="entry name" value="Peptidase_S8/S53_dom"/>
</dbReference>
<dbReference type="PROSITE" id="PS51892">
    <property type="entry name" value="SUBTILASE"/>
    <property type="match status" value="1"/>
</dbReference>
<evidence type="ECO:0000259" key="12">
    <source>
        <dbReference type="PROSITE" id="PS51272"/>
    </source>
</evidence>
<dbReference type="PRINTS" id="PR00723">
    <property type="entry name" value="SUBTILISIN"/>
</dbReference>
<dbReference type="Pfam" id="PF06280">
    <property type="entry name" value="fn3_5"/>
    <property type="match status" value="1"/>
</dbReference>
<comment type="similarity">
    <text evidence="1 9 10">Belongs to the peptidase S8 family.</text>
</comment>
<dbReference type="GO" id="GO:0004252">
    <property type="term" value="F:serine-type endopeptidase activity"/>
    <property type="evidence" value="ECO:0007669"/>
    <property type="project" value="UniProtKB-UniRule"/>
</dbReference>
<dbReference type="PROSITE" id="PS00138">
    <property type="entry name" value="SUBTILASE_SER"/>
    <property type="match status" value="1"/>
</dbReference>
<dbReference type="SUPFAM" id="SSF52743">
    <property type="entry name" value="Subtilisin-like"/>
    <property type="match status" value="1"/>
</dbReference>
<dbReference type="InterPro" id="IPR023828">
    <property type="entry name" value="Peptidase_S8_Ser-AS"/>
</dbReference>
<evidence type="ECO:0000256" key="8">
    <source>
        <dbReference type="PIRSR" id="PIRSR615500-1"/>
    </source>
</evidence>
<dbReference type="Gene3D" id="3.40.50.200">
    <property type="entry name" value="Peptidase S8/S53 domain"/>
    <property type="match status" value="1"/>
</dbReference>
<protein>
    <recommendedName>
        <fullName evidence="12">SLH domain-containing protein</fullName>
    </recommendedName>
</protein>
<dbReference type="InterPro" id="IPR015500">
    <property type="entry name" value="Peptidase_S8_subtilisin-rel"/>
</dbReference>
<evidence type="ECO:0000256" key="7">
    <source>
        <dbReference type="ARBA" id="ARBA00022825"/>
    </source>
</evidence>
<dbReference type="PROSITE" id="PS51272">
    <property type="entry name" value="SLH"/>
    <property type="match status" value="2"/>
</dbReference>
<evidence type="ECO:0000256" key="1">
    <source>
        <dbReference type="ARBA" id="ARBA00011073"/>
    </source>
</evidence>
<dbReference type="InterPro" id="IPR050131">
    <property type="entry name" value="Peptidase_S8_subtilisin-like"/>
</dbReference>
<keyword evidence="4 9" id="KW-0645">Protease</keyword>
<dbReference type="GO" id="GO:0016020">
    <property type="term" value="C:membrane"/>
    <property type="evidence" value="ECO:0007669"/>
    <property type="project" value="InterPro"/>
</dbReference>
<dbReference type="Gene3D" id="3.50.30.30">
    <property type="match status" value="1"/>
</dbReference>
<keyword evidence="2" id="KW-0134">Cell wall</keyword>
<feature type="domain" description="SLH" evidence="12">
    <location>
        <begin position="1918"/>
        <end position="1977"/>
    </location>
</feature>
<dbReference type="Pfam" id="PF02225">
    <property type="entry name" value="PA"/>
    <property type="match status" value="1"/>
</dbReference>
<dbReference type="SUPFAM" id="SSF52025">
    <property type="entry name" value="PA domain"/>
    <property type="match status" value="1"/>
</dbReference>
<feature type="active site" description="Charge relay system" evidence="8 9">
    <location>
        <position position="205"/>
    </location>
</feature>
<organism evidence="13 14">
    <name type="scientific">Pseudoneobacillus rhizosphaerae</name>
    <dbReference type="NCBI Taxonomy" id="2880968"/>
    <lineage>
        <taxon>Bacteria</taxon>
        <taxon>Bacillati</taxon>
        <taxon>Bacillota</taxon>
        <taxon>Bacilli</taxon>
        <taxon>Bacillales</taxon>
        <taxon>Bacillaceae</taxon>
        <taxon>Pseudoneobacillus</taxon>
    </lineage>
</organism>
<reference evidence="13" key="1">
    <citation type="submission" date="2021-10" db="EMBL/GenBank/DDBJ databases">
        <authorList>
            <person name="Criscuolo A."/>
        </authorList>
    </citation>
    <scope>NUCLEOTIDE SEQUENCE</scope>
    <source>
        <strain evidence="13">CIP111885</strain>
    </source>
</reference>
<name>A0A9C7G6F4_9BACI</name>
<keyword evidence="6 9" id="KW-0378">Hydrolase</keyword>
<dbReference type="Proteomes" id="UP000789845">
    <property type="component" value="Unassembled WGS sequence"/>
</dbReference>
<evidence type="ECO:0000256" key="10">
    <source>
        <dbReference type="RuleBase" id="RU003355"/>
    </source>
</evidence>
<evidence type="ECO:0000313" key="13">
    <source>
        <dbReference type="EMBL" id="CAG9606769.1"/>
    </source>
</evidence>
<evidence type="ECO:0000256" key="4">
    <source>
        <dbReference type="ARBA" id="ARBA00022670"/>
    </source>
</evidence>
<keyword evidence="5 11" id="KW-0732">Signal</keyword>
<keyword evidence="3" id="KW-0964">Secreted</keyword>
<dbReference type="InterPro" id="IPR001119">
    <property type="entry name" value="SLH_dom"/>
</dbReference>
<feature type="signal peptide" evidence="11">
    <location>
        <begin position="1"/>
        <end position="27"/>
    </location>
</feature>
<dbReference type="RefSeq" id="WP_230495041.1">
    <property type="nucleotide sequence ID" value="NZ_CAKJTG010000002.1"/>
</dbReference>
<dbReference type="PANTHER" id="PTHR43806:SF11">
    <property type="entry name" value="CEREVISIN-RELATED"/>
    <property type="match status" value="1"/>
</dbReference>
<evidence type="ECO:0000256" key="11">
    <source>
        <dbReference type="SAM" id="SignalP"/>
    </source>
</evidence>
<evidence type="ECO:0000256" key="3">
    <source>
        <dbReference type="ARBA" id="ARBA00022525"/>
    </source>
</evidence>
<dbReference type="InterPro" id="IPR036852">
    <property type="entry name" value="Peptidase_S8/S53_dom_sf"/>
</dbReference>
<dbReference type="Pfam" id="PF00395">
    <property type="entry name" value="SLH"/>
    <property type="match status" value="2"/>
</dbReference>
<evidence type="ECO:0000256" key="5">
    <source>
        <dbReference type="ARBA" id="ARBA00022729"/>
    </source>
</evidence>
<accession>A0A9C7G6F4</accession>
<evidence type="ECO:0000256" key="6">
    <source>
        <dbReference type="ARBA" id="ARBA00022801"/>
    </source>
</evidence>
<dbReference type="EMBL" id="CAKJTG010000002">
    <property type="protein sequence ID" value="CAG9606769.1"/>
    <property type="molecule type" value="Genomic_DNA"/>
</dbReference>
<dbReference type="InterPro" id="IPR010435">
    <property type="entry name" value="C5a/SBT2-like_Fn3"/>
</dbReference>
<dbReference type="CDD" id="cd02133">
    <property type="entry name" value="PA_C5a_like"/>
    <property type="match status" value="1"/>
</dbReference>
<evidence type="ECO:0000256" key="9">
    <source>
        <dbReference type="PROSITE-ProRule" id="PRU01240"/>
    </source>
</evidence>
<dbReference type="InterPro" id="IPR003137">
    <property type="entry name" value="PA_domain"/>
</dbReference>
<feature type="chain" id="PRO_5038845309" description="SLH domain-containing protein" evidence="11">
    <location>
        <begin position="28"/>
        <end position="1977"/>
    </location>
</feature>
<dbReference type="InterPro" id="IPR023827">
    <property type="entry name" value="Peptidase_S8_Asp-AS"/>
</dbReference>
<feature type="active site" description="Charge relay system" evidence="8 9">
    <location>
        <position position="266"/>
    </location>
</feature>
<feature type="domain" description="SLH" evidence="12">
    <location>
        <begin position="1823"/>
        <end position="1886"/>
    </location>
</feature>
<dbReference type="PROSITE" id="PS00136">
    <property type="entry name" value="SUBTILASE_ASP"/>
    <property type="match status" value="1"/>
</dbReference>
<gene>
    <name evidence="13" type="ORF">NEOCIP111885_00457</name>
</gene>
<dbReference type="GO" id="GO:0006508">
    <property type="term" value="P:proteolysis"/>
    <property type="evidence" value="ECO:0007669"/>
    <property type="project" value="UniProtKB-KW"/>
</dbReference>
<evidence type="ECO:0000313" key="14">
    <source>
        <dbReference type="Proteomes" id="UP000789845"/>
    </source>
</evidence>
<sequence>MLSKKGRFIGLFLSFLLVFSTISPAYAAQSNPDDESLDRFQQAKQEFYDQKYQDHKRSLQNSNQEDEDVQVMIKLEGKSIVEELNKAGKSINKQSSTALHNSEKEIISAQATFIKNVSNKRIPFSVKHQFTYLVNGLSGQVKVGDIEKIKSMPGVLDIRPVNVYQPEEFTSYEPDMYSSAPLIGADYVWEANKYTGKDVIVAIVDTGVNYYHPAFGGTGIETIKLGDKTDRSPLTGNGVGYSSRVIGGYNWADGNNDIVDRTTSQHGVHVAGTVAGNDANAQINGKNLPFKGIAFEASVLAEKVFSNDPARTGAMADDIIAGMEHAVKNGAGVINMSLGSANGAVVADDPEVVAVETASNSGVVVAISAGNSGFSTDAWGVNPLEQDRDYSMVGTPSVSPSSISVASSENSATFFEAFTLSEELSGSSDIPMSVASAAPHPTTLTGESSIVYANLGKTTDFTPTNVKGKIALIQRGDISFSEKVANAAKVGAKAVIVFNREGDNSFVNMDVKVSGKAATIPAVFIRYNDGNAVKEALTKNPALQLNFNGRLSEVQLSKDTMSDFSSWGPEPGLLFKPTLTAPGGNIFSSVGGNQYAVNSGTSMASPHVAGASAVIIQSLKERNIAYQPGDIRTLLSNTAKVLINPETNTPYSVRHQGAGRIQLNHAVKTNVSVQYHGEPGVALKDFNSNSVGFSLIAKNLGSEDVTYTLSGDAYKDLIVDGVNQLTLAPIEDATVNFASPNVTVPAGSQKEIIVTLSLPDSLDKNQFVDGWITFTADEATGQPNLVVPYFGFYGDWGSVDVIDRHWADPESVYENTGLHFAQGNVLYSMGLDANKVYHEEYVAFSPFSGSKQLLVPIFTFLRNAETFEMNILDANKKKLIDFSKANYVRKNIFDGTFGSLFEDFGIWDGAINGKVVPDGQYYIQAIAKPFGTTKSQEYIFPVKVDTKLPNVQVTENETDLGTEIVVTGTDESGIEAFAYELWEDGKGYVTKQPVILDAVKTDDGFTTKAPLPTLKANQFAFIYVLDHAGNQIKVSTGQSPLVITRFYATPDGTEFSWMLSDEVADVEVLIDFKNPYRVKDLFPNWRNEIFVPLLEGRHDITFNALNEQGEILSTFTTFSNGKTVVTKSTYRVTSMPDEVETIVPIEISVVSDLVVKVEVYVSGKLLDTIETSGRGEYIYNYVAPEGTTKLELKGYNADGNLTGLRTTSVIHTKSQILFNLEKFEAENNLTSMPIGLAHSNAVKSASLTITGSGVNEVYQIDLSGSTGNLFTYDLDLTPFSHGDYTLRLTGFDGTQKKLAEVTSSLRVIKTGVLSYVEGLGQVRTNQNSITVNWNVDQADSIQNMKVFENGTLVTEGDQLNTYTSDLSALAHNGTSKVTIEAYSETEEVIGKLDFVITKDLQAPEVTITSPVPYTIYKGNVGNFSATSFDLDLAQVTILAEGMEQPVVATLTNSAPGKITIQGTVPITQEGMQNLEIRYTDQAGNESFINRKVFADFNAPEITLTNINLTSISDTNNIQVYEGKVTTNLDKYTISGLVSEGHSSFDLYMNDNQILGALPHKQWTKAGDERSFTRTVDLVNGENVFTIYVIDGVNNYSQVTLYITKEAKVTDPYVPPVTPPTTPPSTGEDVGLGTISTVDNKDGSKSLTVDILKEGISKQLADPKLGSVTLDLSDLKLDTYKDLSVTFAQNLVDDLTKAGKGLVFTNEAFSLTVPVESFADFINENGFALKLSVSDKGSDEKVRTQTESKMVSKVITVQNSTGKLTKAITLSINPDTKQVEDARKVGIYQQQENGTWAYVGSSSKNSKGESILATTKIGSFALVEYHATFTDVTKNWAKDEIEVIASHYLIKGKAAGKFAPTDTITRAQFAVILDRIVGSEKAWSEYAKLSGANKPLTREEMVTMIVEALDVDLSTVEGELTFNDQEKISKDAKAAVLFAVQNGIIKGAVGNLFAPEQTASRAQTAVVIYRLMVYLDRL</sequence>
<feature type="active site" description="Charge relay system" evidence="8 9">
    <location>
        <position position="602"/>
    </location>
</feature>
<dbReference type="Pfam" id="PF00082">
    <property type="entry name" value="Peptidase_S8"/>
    <property type="match status" value="1"/>
</dbReference>
<keyword evidence="7 9" id="KW-0720">Serine protease</keyword>
<comment type="caution">
    <text evidence="13">The sequence shown here is derived from an EMBL/GenBank/DDBJ whole genome shotgun (WGS) entry which is preliminary data.</text>
</comment>
<dbReference type="PANTHER" id="PTHR43806">
    <property type="entry name" value="PEPTIDASE S8"/>
    <property type="match status" value="1"/>
</dbReference>
<proteinExistence type="inferred from homology"/>
<evidence type="ECO:0000256" key="2">
    <source>
        <dbReference type="ARBA" id="ARBA00022512"/>
    </source>
</evidence>
<keyword evidence="14" id="KW-1185">Reference proteome</keyword>